<accession>A0A6B0JPP1</accession>
<sequence length="30" mass="3502">MAKDLYSDYITFNEPNIILKDNLQGFGFSF</sequence>
<protein>
    <submittedName>
        <fullName evidence="1">Enolase</fullName>
    </submittedName>
</protein>
<gene>
    <name evidence="1" type="ORF">FNB10_08815</name>
    <name evidence="2" type="ORF">FND40_08860</name>
</gene>
<dbReference type="AlphaFoldDB" id="A0A6B0JPP1"/>
<name>A0A6B0JPP1_FRATU</name>
<evidence type="ECO:0000313" key="1">
    <source>
        <dbReference type="EMBL" id="MWY75089.1"/>
    </source>
</evidence>
<comment type="caution">
    <text evidence="1">The sequence shown here is derived from an EMBL/GenBank/DDBJ whole genome shotgun (WGS) entry which is preliminary data.</text>
</comment>
<organism evidence="1">
    <name type="scientific">Francisella tularensis</name>
    <dbReference type="NCBI Taxonomy" id="263"/>
    <lineage>
        <taxon>Bacteria</taxon>
        <taxon>Pseudomonadati</taxon>
        <taxon>Pseudomonadota</taxon>
        <taxon>Gammaproteobacteria</taxon>
        <taxon>Thiotrichales</taxon>
        <taxon>Francisellaceae</taxon>
        <taxon>Francisella</taxon>
    </lineage>
</organism>
<dbReference type="EMBL" id="VJIQ01000068">
    <property type="protein sequence ID" value="MXB14279.1"/>
    <property type="molecule type" value="Genomic_DNA"/>
</dbReference>
<proteinExistence type="predicted"/>
<reference evidence="1" key="1">
    <citation type="submission" date="2019-06" db="EMBL/GenBank/DDBJ databases">
        <title>Phylogeography and genetic diversity of Francisella tularensis subsp. holarctica in France (1947-2018).</title>
        <authorList>
            <person name="Kevin M."/>
            <person name="Madani N."/>
            <person name="Maurin M."/>
        </authorList>
    </citation>
    <scope>NUCLEOTIDE SEQUENCE</scope>
    <source>
        <strain evidence="1">10-1635/5</strain>
        <strain evidence="2">93-11516</strain>
    </source>
</reference>
<dbReference type="EMBL" id="VJDK01000069">
    <property type="protein sequence ID" value="MWY75089.1"/>
    <property type="molecule type" value="Genomic_DNA"/>
</dbReference>
<evidence type="ECO:0000313" key="2">
    <source>
        <dbReference type="EMBL" id="MXB14279.1"/>
    </source>
</evidence>